<comment type="caution">
    <text evidence="2">The sequence shown here is derived from an EMBL/GenBank/DDBJ whole genome shotgun (WGS) entry which is preliminary data.</text>
</comment>
<feature type="region of interest" description="Disordered" evidence="1">
    <location>
        <begin position="15"/>
        <end position="49"/>
    </location>
</feature>
<feature type="non-terminal residue" evidence="2">
    <location>
        <position position="1"/>
    </location>
</feature>
<gene>
    <name evidence="2" type="ORF">E5Z02_22540</name>
</gene>
<dbReference type="EMBL" id="SRZK01000249">
    <property type="protein sequence ID" value="TGZ05776.1"/>
    <property type="molecule type" value="Genomic_DNA"/>
</dbReference>
<evidence type="ECO:0000256" key="1">
    <source>
        <dbReference type="SAM" id="MobiDB-lite"/>
    </source>
</evidence>
<accession>A0ABY2PAL8</accession>
<protein>
    <submittedName>
        <fullName evidence="2">ATP-binding protein</fullName>
    </submittedName>
</protein>
<keyword evidence="2" id="KW-0547">Nucleotide-binding</keyword>
<proteinExistence type="predicted"/>
<organism evidence="2 3">
    <name type="scientific">Streptomyces rhizosphaericola</name>
    <dbReference type="NCBI Taxonomy" id="2564098"/>
    <lineage>
        <taxon>Bacteria</taxon>
        <taxon>Bacillati</taxon>
        <taxon>Actinomycetota</taxon>
        <taxon>Actinomycetes</taxon>
        <taxon>Kitasatosporales</taxon>
        <taxon>Streptomycetaceae</taxon>
        <taxon>Streptomyces</taxon>
    </lineage>
</organism>
<evidence type="ECO:0000313" key="3">
    <source>
        <dbReference type="Proteomes" id="UP000306274"/>
    </source>
</evidence>
<keyword evidence="3" id="KW-1185">Reference proteome</keyword>
<dbReference type="Proteomes" id="UP000306274">
    <property type="component" value="Unassembled WGS sequence"/>
</dbReference>
<evidence type="ECO:0000313" key="2">
    <source>
        <dbReference type="EMBL" id="TGZ05776.1"/>
    </source>
</evidence>
<name>A0ABY2PAL8_9ACTN</name>
<dbReference type="GO" id="GO:0005524">
    <property type="term" value="F:ATP binding"/>
    <property type="evidence" value="ECO:0007669"/>
    <property type="project" value="UniProtKB-KW"/>
</dbReference>
<keyword evidence="2" id="KW-0067">ATP-binding</keyword>
<reference evidence="2 3" key="1">
    <citation type="submission" date="2019-04" db="EMBL/GenBank/DDBJ databases">
        <title>Streptomyces rhizosphaericola sp. nov., an actinobacterium isolated from the wheat rhizosphere.</title>
        <authorList>
            <person name="Vargas Hoyos H.A."/>
            <person name="Santos S.N."/>
            <person name="Genuario D.B."/>
            <person name="Melo I.S."/>
            <person name="Da Silva L.J."/>
            <person name="Da Silva F.S.P."/>
            <person name="Zucchi T.D."/>
        </authorList>
    </citation>
    <scope>NUCLEOTIDE SEQUENCE [LARGE SCALE GENOMIC DNA]</scope>
    <source>
        <strain evidence="2 3">1AS2c</strain>
    </source>
</reference>
<sequence length="49" mass="4431">QTAGSAGEALGGVADAAAGGLPTDSLTQGGLPTDALTKGGLPLDGLPIG</sequence>